<evidence type="ECO:0000313" key="3">
    <source>
        <dbReference type="Proteomes" id="UP000507245"/>
    </source>
</evidence>
<dbReference type="Proteomes" id="UP000507245">
    <property type="component" value="Unassembled WGS sequence"/>
</dbReference>
<organism evidence="2 3">
    <name type="scientific">Prunus armeniaca</name>
    <name type="common">Apricot</name>
    <name type="synonym">Armeniaca vulgaris</name>
    <dbReference type="NCBI Taxonomy" id="36596"/>
    <lineage>
        <taxon>Eukaryota</taxon>
        <taxon>Viridiplantae</taxon>
        <taxon>Streptophyta</taxon>
        <taxon>Embryophyta</taxon>
        <taxon>Tracheophyta</taxon>
        <taxon>Spermatophyta</taxon>
        <taxon>Magnoliopsida</taxon>
        <taxon>eudicotyledons</taxon>
        <taxon>Gunneridae</taxon>
        <taxon>Pentapetalae</taxon>
        <taxon>rosids</taxon>
        <taxon>fabids</taxon>
        <taxon>Rosales</taxon>
        <taxon>Rosaceae</taxon>
        <taxon>Amygdaloideae</taxon>
        <taxon>Amygdaleae</taxon>
        <taxon>Prunus</taxon>
    </lineage>
</organism>
<accession>A0A6J5WF00</accession>
<keyword evidence="3" id="KW-1185">Reference proteome</keyword>
<name>A0A6J5WF00_PRUAR</name>
<dbReference type="GO" id="GO:0003676">
    <property type="term" value="F:nucleic acid binding"/>
    <property type="evidence" value="ECO:0007669"/>
    <property type="project" value="InterPro"/>
</dbReference>
<dbReference type="AlphaFoldDB" id="A0A6J5WF00"/>
<dbReference type="InterPro" id="IPR002156">
    <property type="entry name" value="RNaseH_domain"/>
</dbReference>
<dbReference type="OrthoDB" id="1747175at2759"/>
<reference evidence="3" key="1">
    <citation type="journal article" date="2020" name="Genome Biol.">
        <title>Gamete binning: chromosome-level and haplotype-resolved genome assembly enabled by high-throughput single-cell sequencing of gamete genomes.</title>
        <authorList>
            <person name="Campoy J.A."/>
            <person name="Sun H."/>
            <person name="Goel M."/>
            <person name="Jiao W.-B."/>
            <person name="Folz-Donahue K."/>
            <person name="Wang N."/>
            <person name="Rubio M."/>
            <person name="Liu C."/>
            <person name="Kukat C."/>
            <person name="Ruiz D."/>
            <person name="Huettel B."/>
            <person name="Schneeberger K."/>
        </authorList>
    </citation>
    <scope>NUCLEOTIDE SEQUENCE [LARGE SCALE GENOMIC DNA]</scope>
    <source>
        <strain evidence="3">cv. Rojo Pasion</strain>
    </source>
</reference>
<evidence type="ECO:0000313" key="2">
    <source>
        <dbReference type="EMBL" id="CAB4298202.1"/>
    </source>
</evidence>
<proteinExistence type="predicted"/>
<sequence>MSAHEGVALAISLGIASPIFEGDTVVVVATVKQAGQNYSNVGTIVEDVKHLHKHISGSLFQFTRKEANDVAHQLARFGHPIK</sequence>
<dbReference type="Pfam" id="PF13456">
    <property type="entry name" value="RVT_3"/>
    <property type="match status" value="1"/>
</dbReference>
<gene>
    <name evidence="2" type="ORF">ORAREDHAP_LOCUS10452</name>
</gene>
<dbReference type="GO" id="GO:0004523">
    <property type="term" value="F:RNA-DNA hybrid ribonuclease activity"/>
    <property type="evidence" value="ECO:0007669"/>
    <property type="project" value="InterPro"/>
</dbReference>
<evidence type="ECO:0000259" key="1">
    <source>
        <dbReference type="Pfam" id="PF13456"/>
    </source>
</evidence>
<protein>
    <recommendedName>
        <fullName evidence="1">RNase H type-1 domain-containing protein</fullName>
    </recommendedName>
</protein>
<feature type="domain" description="RNase H type-1" evidence="1">
    <location>
        <begin position="5"/>
        <end position="77"/>
    </location>
</feature>
<dbReference type="EMBL" id="CAEKKB010000001">
    <property type="protein sequence ID" value="CAB4298202.1"/>
    <property type="molecule type" value="Genomic_DNA"/>
</dbReference>